<dbReference type="SUPFAM" id="SSF51905">
    <property type="entry name" value="FAD/NAD(P)-binding domain"/>
    <property type="match status" value="1"/>
</dbReference>
<dbReference type="PRINTS" id="PR00420">
    <property type="entry name" value="RNGMNOXGNASE"/>
</dbReference>
<feature type="transmembrane region" description="Helical" evidence="5">
    <location>
        <begin position="634"/>
        <end position="650"/>
    </location>
</feature>
<dbReference type="PANTHER" id="PTHR47356:SF2">
    <property type="entry name" value="FAD-BINDING DOMAIN-CONTAINING PROTEIN-RELATED"/>
    <property type="match status" value="1"/>
</dbReference>
<dbReference type="HOGENOM" id="CLU_009665_12_0_1"/>
<keyword evidence="5" id="KW-0472">Membrane</keyword>
<dbReference type="Gene3D" id="3.50.50.60">
    <property type="entry name" value="FAD/NAD(P)-binding domain"/>
    <property type="match status" value="1"/>
</dbReference>
<dbReference type="Proteomes" id="UP000054342">
    <property type="component" value="Unassembled WGS sequence"/>
</dbReference>
<name>A0A0D2BBW3_9EURO</name>
<evidence type="ECO:0000256" key="2">
    <source>
        <dbReference type="ARBA" id="ARBA00022630"/>
    </source>
</evidence>
<keyword evidence="8" id="KW-1185">Reference proteome</keyword>
<evidence type="ECO:0000256" key="4">
    <source>
        <dbReference type="ARBA" id="ARBA00023002"/>
    </source>
</evidence>
<comment type="similarity">
    <text evidence="1">Belongs to the paxM FAD-dependent monooxygenase family.</text>
</comment>
<feature type="domain" description="FAD-binding" evidence="6">
    <location>
        <begin position="7"/>
        <end position="339"/>
    </location>
</feature>
<dbReference type="STRING" id="348802.A0A0D2BBW3"/>
<feature type="transmembrane region" description="Helical" evidence="5">
    <location>
        <begin position="524"/>
        <end position="542"/>
    </location>
</feature>
<proteinExistence type="inferred from homology"/>
<dbReference type="Pfam" id="PF01494">
    <property type="entry name" value="FAD_binding_3"/>
    <property type="match status" value="1"/>
</dbReference>
<dbReference type="EMBL" id="KN847323">
    <property type="protein sequence ID" value="KIW49621.1"/>
    <property type="molecule type" value="Genomic_DNA"/>
</dbReference>
<keyword evidence="2" id="KW-0285">Flavoprotein</keyword>
<keyword evidence="3" id="KW-0274">FAD</keyword>
<feature type="transmembrane region" description="Helical" evidence="5">
    <location>
        <begin position="600"/>
        <end position="622"/>
    </location>
</feature>
<dbReference type="GO" id="GO:0004497">
    <property type="term" value="F:monooxygenase activity"/>
    <property type="evidence" value="ECO:0007669"/>
    <property type="project" value="InterPro"/>
</dbReference>
<feature type="transmembrane region" description="Helical" evidence="5">
    <location>
        <begin position="449"/>
        <end position="470"/>
    </location>
</feature>
<feature type="transmembrane region" description="Helical" evidence="5">
    <location>
        <begin position="554"/>
        <end position="579"/>
    </location>
</feature>
<evidence type="ECO:0000256" key="5">
    <source>
        <dbReference type="SAM" id="Phobius"/>
    </source>
</evidence>
<dbReference type="GeneID" id="25333196"/>
<keyword evidence="4" id="KW-0560">Oxidoreductase</keyword>
<feature type="transmembrane region" description="Helical" evidence="5">
    <location>
        <begin position="764"/>
        <end position="790"/>
    </location>
</feature>
<keyword evidence="5" id="KW-0812">Transmembrane</keyword>
<dbReference type="InterPro" id="IPR036188">
    <property type="entry name" value="FAD/NAD-bd_sf"/>
</dbReference>
<dbReference type="PANTHER" id="PTHR47356">
    <property type="entry name" value="FAD-DEPENDENT MONOOXYGENASE ASQG-RELATED"/>
    <property type="match status" value="1"/>
</dbReference>
<reference evidence="7 8" key="1">
    <citation type="submission" date="2015-01" db="EMBL/GenBank/DDBJ databases">
        <title>The Genome Sequence of Exophiala xenobiotica CBS118157.</title>
        <authorList>
            <consortium name="The Broad Institute Genomics Platform"/>
            <person name="Cuomo C."/>
            <person name="de Hoog S."/>
            <person name="Gorbushina A."/>
            <person name="Stielow B."/>
            <person name="Teixiera M."/>
            <person name="Abouelleil A."/>
            <person name="Chapman S.B."/>
            <person name="Priest M."/>
            <person name="Young S.K."/>
            <person name="Wortman J."/>
            <person name="Nusbaum C."/>
            <person name="Birren B."/>
        </authorList>
    </citation>
    <scope>NUCLEOTIDE SEQUENCE [LARGE SCALE GENOMIC DNA]</scope>
    <source>
        <strain evidence="7 8">CBS 118157</strain>
    </source>
</reference>
<protein>
    <recommendedName>
        <fullName evidence="6">FAD-binding domain-containing protein</fullName>
    </recommendedName>
</protein>
<feature type="transmembrane region" description="Helical" evidence="5">
    <location>
        <begin position="734"/>
        <end position="752"/>
    </location>
</feature>
<evidence type="ECO:0000259" key="6">
    <source>
        <dbReference type="Pfam" id="PF01494"/>
    </source>
</evidence>
<evidence type="ECO:0000313" key="8">
    <source>
        <dbReference type="Proteomes" id="UP000054342"/>
    </source>
</evidence>
<dbReference type="OrthoDB" id="4127210at2759"/>
<dbReference type="RefSeq" id="XP_013310205.1">
    <property type="nucleotide sequence ID" value="XM_013454751.1"/>
</dbReference>
<dbReference type="AlphaFoldDB" id="A0A0D2BBW3"/>
<evidence type="ECO:0000256" key="1">
    <source>
        <dbReference type="ARBA" id="ARBA00007992"/>
    </source>
</evidence>
<keyword evidence="5" id="KW-1133">Transmembrane helix</keyword>
<dbReference type="GO" id="GO:0071949">
    <property type="term" value="F:FAD binding"/>
    <property type="evidence" value="ECO:0007669"/>
    <property type="project" value="InterPro"/>
</dbReference>
<gene>
    <name evidence="7" type="ORF">PV05_11288</name>
</gene>
<accession>A0A0D2BBW3</accession>
<organism evidence="7 8">
    <name type="scientific">Exophiala xenobiotica</name>
    <dbReference type="NCBI Taxonomy" id="348802"/>
    <lineage>
        <taxon>Eukaryota</taxon>
        <taxon>Fungi</taxon>
        <taxon>Dikarya</taxon>
        <taxon>Ascomycota</taxon>
        <taxon>Pezizomycotina</taxon>
        <taxon>Eurotiomycetes</taxon>
        <taxon>Chaetothyriomycetidae</taxon>
        <taxon>Chaetothyriales</taxon>
        <taxon>Herpotrichiellaceae</taxon>
        <taxon>Exophiala</taxon>
    </lineage>
</organism>
<evidence type="ECO:0000256" key="3">
    <source>
        <dbReference type="ARBA" id="ARBA00022827"/>
    </source>
</evidence>
<evidence type="ECO:0000313" key="7">
    <source>
        <dbReference type="EMBL" id="KIW49621.1"/>
    </source>
</evidence>
<dbReference type="InterPro" id="IPR002938">
    <property type="entry name" value="FAD-bd"/>
</dbReference>
<dbReference type="InterPro" id="IPR050562">
    <property type="entry name" value="FAD_mOase_fung"/>
</dbReference>
<sequence>MASSKLRAIIVGGGIAGLTLANALEKAGFDYVLLERLEEIAPRVGAFVGITVNGLRILDQLGCYEAIEDNNASIEMLYNRRWKDGSFVRGIDALIRDRKRFGYPFLVMDRHFLLQTLYDNIEDKSRIVPGKKVFKVEHSDEVVSVECNDGSTYTGDLVIGADGVHSIVRQEMWRHMDESGAGLLVSKERTLMSAEYKCMYGVSPATEGFSPGTFNSNVGRDMSFLWTVHKDGRVFWAVFQKLDKKYHMPNIPRFTEKDALALGEHCKSSYMTEKVKFRDLWENRMSHILIPLEEAFYKHWNWGRFACIGDVVHKWTPSTGQGANNAIESAAAAANALYRLARRKTPCSKRDVQEALSEIQKHREIRAKNHFTATGDLTRLEAMKTPMHRFMMTYIVPHLSDALGDQLSWANIGAEKLEYLPDPPKSLSGIMAFNQNYGPGGKSLLLRRMVFACPLLMLSYFTYAIFSSIISEAAVRSANRASTSSGKLNNDNHSWDAPIRIKPFIDSLTFFSPSLFNIYPVHRLQAITLLIDLAPLWFIWILESHREGNAMKLITVPIVFGLAFQRFGIGVVGPIWFFLHYISCPLSDYAGLDWRLVNVAAAKTALPAILATTTLPTLAMYFDPNFHRRLAINAVWQAFPLWTSVIHYILRKTAIADTTKHDRIYNVYADLPSIRFAIKVLAGISGLTFNWVRCTSHVPISRIFFPNWALIETLLRSAPASLDFVPAMSTFLQVDETVCFIGAFFWMALLFYDLKEAEMIGTSWYRLALCACLGTFVAGPGATVSLGWLWREEILAVKKAKGSVGTEYLVQSEISIGRHAGSL</sequence>